<dbReference type="Proteomes" id="UP000000641">
    <property type="component" value="Chromosome"/>
</dbReference>
<dbReference type="RefSeq" id="WP_011752727.1">
    <property type="nucleotide sequence ID" value="NC_008698.1"/>
</dbReference>
<accession>A1RZ32</accession>
<evidence type="ECO:0000313" key="1">
    <source>
        <dbReference type="EMBL" id="ABL78462.1"/>
    </source>
</evidence>
<evidence type="ECO:0000313" key="2">
    <source>
        <dbReference type="Proteomes" id="UP000000641"/>
    </source>
</evidence>
<dbReference type="EMBL" id="CP000505">
    <property type="protein sequence ID" value="ABL78462.1"/>
    <property type="molecule type" value="Genomic_DNA"/>
</dbReference>
<dbReference type="HOGENOM" id="CLU_759967_0_0_2"/>
<protein>
    <submittedName>
        <fullName evidence="1">Amidohydrolase</fullName>
    </submittedName>
</protein>
<proteinExistence type="predicted"/>
<dbReference type="STRING" id="368408.Tpen_1063"/>
<organism evidence="1 2">
    <name type="scientific">Thermofilum pendens (strain DSM 2475 / Hrk 5)</name>
    <dbReference type="NCBI Taxonomy" id="368408"/>
    <lineage>
        <taxon>Archaea</taxon>
        <taxon>Thermoproteota</taxon>
        <taxon>Thermoprotei</taxon>
        <taxon>Thermofilales</taxon>
        <taxon>Thermofilaceae</taxon>
        <taxon>Thermofilum</taxon>
    </lineage>
</organism>
<dbReference type="Gene3D" id="3.20.20.140">
    <property type="entry name" value="Metal-dependent hydrolases"/>
    <property type="match status" value="1"/>
</dbReference>
<name>A1RZ32_THEPD</name>
<dbReference type="KEGG" id="tpe:Tpen_1063"/>
<dbReference type="OrthoDB" id="31219at2157"/>
<dbReference type="SUPFAM" id="SSF51556">
    <property type="entry name" value="Metallo-dependent hydrolases"/>
    <property type="match status" value="1"/>
</dbReference>
<dbReference type="eggNOG" id="arCOG00700">
    <property type="taxonomic scope" value="Archaea"/>
</dbReference>
<dbReference type="GeneID" id="4601449"/>
<dbReference type="InterPro" id="IPR032466">
    <property type="entry name" value="Metal_Hydrolase"/>
</dbReference>
<sequence>MGVVEVGELFAGGRVLERARLVMPGVSEDFYFESAVSPGFSDAHAHPQVVDVGEGGRWRNSYEWIEGRRLRVNEASLRRDAETSAELAEVALLLSLLDGVTLVALTGSLEGNIEAVRRLKVAPRTVLLPTVMRGEGWSLPESIYVKYVKNLSMWDGYYSLGFFVHSLRMADRSMLRASKRMAERLGVPFALHLSEGVDEADELVEALEGDTRGVIAVHCFEGAEKCRRHGLRVVHCPTSNLYLYGRTLRGLEYFDSLGSDWPLVTGTLLKTYGDAVAVHGPSYRLLERATLGGYLLLGFKPEGDLAAFDEPLSRVVRGEARPSHVFIGGRLLVREGVIAGYELGRDDVERVKRERVKRAFEKHGV</sequence>
<gene>
    <name evidence="1" type="ordered locus">Tpen_1063</name>
</gene>
<dbReference type="EnsemblBacteria" id="ABL78462">
    <property type="protein sequence ID" value="ABL78462"/>
    <property type="gene ID" value="Tpen_1063"/>
</dbReference>
<keyword evidence="2" id="KW-1185">Reference proteome</keyword>
<reference evidence="2" key="1">
    <citation type="journal article" date="2008" name="J. Bacteriol.">
        <title>Genome sequence of Thermofilum pendens reveals an exceptional loss of biosynthetic pathways without genome reduction.</title>
        <authorList>
            <person name="Anderson I."/>
            <person name="Rodriguez J."/>
            <person name="Susanti D."/>
            <person name="Porat I."/>
            <person name="Reich C."/>
            <person name="Ulrich L.E."/>
            <person name="Elkins J.G."/>
            <person name="Mavromatis K."/>
            <person name="Lykidis A."/>
            <person name="Kim E."/>
            <person name="Thompson L.S."/>
            <person name="Nolan M."/>
            <person name="Land M."/>
            <person name="Copeland A."/>
            <person name="Lapidus A."/>
            <person name="Lucas S."/>
            <person name="Detter C."/>
            <person name="Zhulin I.B."/>
            <person name="Olsen G.J."/>
            <person name="Whitman W."/>
            <person name="Mukhopadhyay B."/>
            <person name="Bristow J."/>
            <person name="Kyrpides N."/>
        </authorList>
    </citation>
    <scope>NUCLEOTIDE SEQUENCE [LARGE SCALE GENOMIC DNA]</scope>
    <source>
        <strain evidence="2">DSM 2475 / Hrk 5</strain>
    </source>
</reference>
<dbReference type="AlphaFoldDB" id="A1RZ32"/>